<organism evidence="6 7">
    <name type="scientific">Candidatus Thermofonsia Clade 1 bacterium</name>
    <dbReference type="NCBI Taxonomy" id="2364210"/>
    <lineage>
        <taxon>Bacteria</taxon>
        <taxon>Bacillati</taxon>
        <taxon>Chloroflexota</taxon>
        <taxon>Candidatus Thermofontia</taxon>
        <taxon>Candidatus Thermofonsia Clade 1</taxon>
    </lineage>
</organism>
<proteinExistence type="inferred from homology"/>
<reference evidence="6 7" key="1">
    <citation type="submission" date="2017-11" db="EMBL/GenBank/DDBJ databases">
        <title>Evolution of Phototrophy in the Chloroflexi Phylum Driven by Horizontal Gene Transfer.</title>
        <authorList>
            <person name="Ward L.M."/>
            <person name="Hemp J."/>
            <person name="Shih P.M."/>
            <person name="Mcglynn S.E."/>
            <person name="Fischer W."/>
        </authorList>
    </citation>
    <scope>NUCLEOTIDE SEQUENCE [LARGE SCALE GENOMIC DNA]</scope>
    <source>
        <strain evidence="6">JP3_13</strain>
    </source>
</reference>
<feature type="domain" description="Carbohydrate kinase FGGY C-terminal" evidence="5">
    <location>
        <begin position="264"/>
        <end position="457"/>
    </location>
</feature>
<dbReference type="InterPro" id="IPR050406">
    <property type="entry name" value="FGGY_Carb_Kinase"/>
</dbReference>
<dbReference type="Gene3D" id="3.30.420.40">
    <property type="match status" value="2"/>
</dbReference>
<dbReference type="Proteomes" id="UP000229681">
    <property type="component" value="Unassembled WGS sequence"/>
</dbReference>
<dbReference type="Pfam" id="PF00370">
    <property type="entry name" value="FGGY_N"/>
    <property type="match status" value="1"/>
</dbReference>
<dbReference type="PANTHER" id="PTHR43095">
    <property type="entry name" value="SUGAR KINASE"/>
    <property type="match status" value="1"/>
</dbReference>
<evidence type="ECO:0000313" key="6">
    <source>
        <dbReference type="EMBL" id="PJF37388.1"/>
    </source>
</evidence>
<dbReference type="AlphaFoldDB" id="A0A2M8PIL5"/>
<keyword evidence="3 6" id="KW-0418">Kinase</keyword>
<evidence type="ECO:0000259" key="5">
    <source>
        <dbReference type="Pfam" id="PF02782"/>
    </source>
</evidence>
<protein>
    <submittedName>
        <fullName evidence="6">Carbohydrate kinase</fullName>
    </submittedName>
</protein>
<dbReference type="InterPro" id="IPR043129">
    <property type="entry name" value="ATPase_NBD"/>
</dbReference>
<keyword evidence="2" id="KW-0808">Transferase</keyword>
<dbReference type="CDD" id="cd07779">
    <property type="entry name" value="ASKHA_NBD_FGGY_YgcE-like"/>
    <property type="match status" value="1"/>
</dbReference>
<gene>
    <name evidence="6" type="ORF">CUN49_00575</name>
</gene>
<dbReference type="Pfam" id="PF02782">
    <property type="entry name" value="FGGY_C"/>
    <property type="match status" value="1"/>
</dbReference>
<sequence length="521" mass="57273">MPQECLLAIDYGTQSVRALLFNLQGDLVESVRLAVEPYVSPQHGWAEQAPEYFWEMLSQACRALWAKAGAWRAALRGVALTTQRGTVINVDRAGQPLRPAILWLDQRQTQGVKPVGGWWGLLFRLIGMRKTLAYLQAEAEANWIAKHQPEIWRRTHKYLLLSGYLSYKLTGQFVDSVGCQVGYLPFDYRAQRWASRRSWHWQALPLTPEMLPDLVEVGGVLGAITAEAAEATGIPAGMPLIAAAADKACEMLGCGVLMPQVGHISYGTTATFNTLQRRYIEAIPMIPPYPAAVPKAYALETQISRGYWMVDWFKREFGAPELRLAAERGVPAESLLDALAAQVPPGALGLILQPYWSPGIKVPGIEAKGAVIGFGGAHTRAHLYRAILEGIAYALREAAQRTERRTGLKLREVRVSGGGSQSEQAMQITADVFGLPAVRPHLYEASGLGAALVAAVGLGLHSDYQAAVQAMTRLGRAYEPKAENHSLYNALFERVYKRLYRGVRPLYAEISRITGYPSPLG</sequence>
<dbReference type="SUPFAM" id="SSF53067">
    <property type="entry name" value="Actin-like ATPase domain"/>
    <property type="match status" value="2"/>
</dbReference>
<evidence type="ECO:0000259" key="4">
    <source>
        <dbReference type="Pfam" id="PF00370"/>
    </source>
</evidence>
<dbReference type="GO" id="GO:0005975">
    <property type="term" value="P:carbohydrate metabolic process"/>
    <property type="evidence" value="ECO:0007669"/>
    <property type="project" value="InterPro"/>
</dbReference>
<accession>A0A2M8PIL5</accession>
<feature type="domain" description="Carbohydrate kinase FGGY N-terminal" evidence="4">
    <location>
        <begin position="6"/>
        <end position="253"/>
    </location>
</feature>
<name>A0A2M8PIL5_9CHLR</name>
<dbReference type="GO" id="GO:0016301">
    <property type="term" value="F:kinase activity"/>
    <property type="evidence" value="ECO:0007669"/>
    <property type="project" value="UniProtKB-KW"/>
</dbReference>
<evidence type="ECO:0000256" key="1">
    <source>
        <dbReference type="ARBA" id="ARBA00009156"/>
    </source>
</evidence>
<comment type="similarity">
    <text evidence="1">Belongs to the FGGY kinase family.</text>
</comment>
<dbReference type="InterPro" id="IPR018484">
    <property type="entry name" value="FGGY_N"/>
</dbReference>
<evidence type="ECO:0000256" key="3">
    <source>
        <dbReference type="ARBA" id="ARBA00022777"/>
    </source>
</evidence>
<dbReference type="PIRSF" id="PIRSF000538">
    <property type="entry name" value="GlpK"/>
    <property type="match status" value="1"/>
</dbReference>
<evidence type="ECO:0000313" key="7">
    <source>
        <dbReference type="Proteomes" id="UP000229681"/>
    </source>
</evidence>
<comment type="caution">
    <text evidence="6">The sequence shown here is derived from an EMBL/GenBank/DDBJ whole genome shotgun (WGS) entry which is preliminary data.</text>
</comment>
<dbReference type="InterPro" id="IPR018485">
    <property type="entry name" value="FGGY_C"/>
</dbReference>
<dbReference type="InterPro" id="IPR000577">
    <property type="entry name" value="Carb_kinase_FGGY"/>
</dbReference>
<evidence type="ECO:0000256" key="2">
    <source>
        <dbReference type="ARBA" id="ARBA00022679"/>
    </source>
</evidence>
<dbReference type="PANTHER" id="PTHR43095:SF5">
    <property type="entry name" value="XYLULOSE KINASE"/>
    <property type="match status" value="1"/>
</dbReference>
<dbReference type="EMBL" id="PGTM01000003">
    <property type="protein sequence ID" value="PJF37388.1"/>
    <property type="molecule type" value="Genomic_DNA"/>
</dbReference>